<sequence>MKRLTLLPLLLVVACSQPNEGAESGEPAAAPTGETIACALGGSESFDSKCVVERKGNDVVLHHPDGGFRRFVLDPGGGGLVAADGADSSSQRIEGDWLLLTVGGDRYRIPFIAVPDDDG</sequence>
<gene>
    <name evidence="2" type="ORF">GCM10010923_13050</name>
</gene>
<protein>
    <recommendedName>
        <fullName evidence="4">Lipoprotein</fullName>
    </recommendedName>
</protein>
<dbReference type="EMBL" id="BMID01000001">
    <property type="protein sequence ID" value="GGA04902.1"/>
    <property type="molecule type" value="Genomic_DNA"/>
</dbReference>
<accession>A0ABQ1FB73</accession>
<dbReference type="Proteomes" id="UP000603317">
    <property type="component" value="Unassembled WGS sequence"/>
</dbReference>
<organism evidence="2 3">
    <name type="scientific">Blastomonas marina</name>
    <dbReference type="NCBI Taxonomy" id="1867408"/>
    <lineage>
        <taxon>Bacteria</taxon>
        <taxon>Pseudomonadati</taxon>
        <taxon>Pseudomonadota</taxon>
        <taxon>Alphaproteobacteria</taxon>
        <taxon>Sphingomonadales</taxon>
        <taxon>Sphingomonadaceae</taxon>
        <taxon>Blastomonas</taxon>
    </lineage>
</organism>
<keyword evidence="1" id="KW-0732">Signal</keyword>
<dbReference type="RefSeq" id="WP_188641933.1">
    <property type="nucleotide sequence ID" value="NZ_BMID01000001.1"/>
</dbReference>
<proteinExistence type="predicted"/>
<feature type="chain" id="PRO_5047324925" description="Lipoprotein" evidence="1">
    <location>
        <begin position="22"/>
        <end position="119"/>
    </location>
</feature>
<keyword evidence="3" id="KW-1185">Reference proteome</keyword>
<reference evidence="3" key="1">
    <citation type="journal article" date="2019" name="Int. J. Syst. Evol. Microbiol.">
        <title>The Global Catalogue of Microorganisms (GCM) 10K type strain sequencing project: providing services to taxonomists for standard genome sequencing and annotation.</title>
        <authorList>
            <consortium name="The Broad Institute Genomics Platform"/>
            <consortium name="The Broad Institute Genome Sequencing Center for Infectious Disease"/>
            <person name="Wu L."/>
            <person name="Ma J."/>
        </authorList>
    </citation>
    <scope>NUCLEOTIDE SEQUENCE [LARGE SCALE GENOMIC DNA]</scope>
    <source>
        <strain evidence="3">CGMCC 1.15297</strain>
    </source>
</reference>
<evidence type="ECO:0000256" key="1">
    <source>
        <dbReference type="SAM" id="SignalP"/>
    </source>
</evidence>
<evidence type="ECO:0008006" key="4">
    <source>
        <dbReference type="Google" id="ProtNLM"/>
    </source>
</evidence>
<evidence type="ECO:0000313" key="3">
    <source>
        <dbReference type="Proteomes" id="UP000603317"/>
    </source>
</evidence>
<feature type="signal peptide" evidence="1">
    <location>
        <begin position="1"/>
        <end position="21"/>
    </location>
</feature>
<evidence type="ECO:0000313" key="2">
    <source>
        <dbReference type="EMBL" id="GGA04902.1"/>
    </source>
</evidence>
<name>A0ABQ1FB73_9SPHN</name>
<comment type="caution">
    <text evidence="2">The sequence shown here is derived from an EMBL/GenBank/DDBJ whole genome shotgun (WGS) entry which is preliminary data.</text>
</comment>
<dbReference type="PROSITE" id="PS51257">
    <property type="entry name" value="PROKAR_LIPOPROTEIN"/>
    <property type="match status" value="1"/>
</dbReference>